<dbReference type="Proteomes" id="UP000307720">
    <property type="component" value="Unassembled WGS sequence"/>
</dbReference>
<comment type="caution">
    <text evidence="1">The sequence shown here is derived from an EMBL/GenBank/DDBJ whole genome shotgun (WGS) entry which is preliminary data.</text>
</comment>
<protein>
    <submittedName>
        <fullName evidence="1">Two-component sensor histidine kinase</fullName>
    </submittedName>
</protein>
<keyword evidence="1" id="KW-0418">Kinase</keyword>
<evidence type="ECO:0000313" key="1">
    <source>
        <dbReference type="EMBL" id="TGX99515.1"/>
    </source>
</evidence>
<keyword evidence="1" id="KW-0808">Transferase</keyword>
<proteinExistence type="predicted"/>
<evidence type="ECO:0000313" key="2">
    <source>
        <dbReference type="Proteomes" id="UP000307720"/>
    </source>
</evidence>
<accession>A0AC61R0X1</accession>
<sequence length="227" mass="25534">MTQEHQLKALKKTIEEQRIAISQISHEIRNPVTLINGSLNLIEKQHPEVRDFAFWNDVRRDMTHLLNLLEDVSHYNNSMLLHLELLNTSHWLKEVTASLNFLLPKPFHFSSHIPQDLPEIHADSTKLRQALHNLIRNGFESLEGDGTVSLAASADGRYLSIRISDTGCGIPAEYIDSLFQPFTTHKPNGTGLGLAITKRIIEAHHGQLLLETEPGTGTCFTILLPLT</sequence>
<name>A0AC61R0X1_9FIRM</name>
<reference evidence="1" key="1">
    <citation type="submission" date="2019-04" db="EMBL/GenBank/DDBJ databases">
        <title>Microbes associate with the intestines of laboratory mice.</title>
        <authorList>
            <person name="Navarre W."/>
            <person name="Wong E."/>
            <person name="Huang K."/>
            <person name="Tropini C."/>
            <person name="Ng K."/>
            <person name="Yu B."/>
        </authorList>
    </citation>
    <scope>NUCLEOTIDE SEQUENCE</scope>
    <source>
        <strain evidence="1">NM72_1-8</strain>
    </source>
</reference>
<gene>
    <name evidence="1" type="ORF">E5357_05475</name>
</gene>
<dbReference type="EMBL" id="SRZB01000007">
    <property type="protein sequence ID" value="TGX99515.1"/>
    <property type="molecule type" value="Genomic_DNA"/>
</dbReference>
<organism evidence="1 2">
    <name type="scientific">Hominisplanchenecus murintestinalis</name>
    <dbReference type="NCBI Taxonomy" id="2941517"/>
    <lineage>
        <taxon>Bacteria</taxon>
        <taxon>Bacillati</taxon>
        <taxon>Bacillota</taxon>
        <taxon>Clostridia</taxon>
        <taxon>Lachnospirales</taxon>
        <taxon>Lachnospiraceae</taxon>
        <taxon>Hominisplanchenecus</taxon>
    </lineage>
</organism>
<keyword evidence="2" id="KW-1185">Reference proteome</keyword>